<keyword evidence="1" id="KW-0378">Hydrolase</keyword>
<evidence type="ECO:0000313" key="3">
    <source>
        <dbReference type="EMBL" id="OGZ94243.1"/>
    </source>
</evidence>
<dbReference type="EMBL" id="MHQC01000039">
    <property type="protein sequence ID" value="OGZ94243.1"/>
    <property type="molecule type" value="Genomic_DNA"/>
</dbReference>
<dbReference type="PANTHER" id="PTHR46124">
    <property type="entry name" value="D-AMINOACYL-TRNA DEACYLASE"/>
    <property type="match status" value="1"/>
</dbReference>
<name>A0A1G2K506_9BACT</name>
<dbReference type="SUPFAM" id="SSF51556">
    <property type="entry name" value="Metallo-dependent hydrolases"/>
    <property type="match status" value="1"/>
</dbReference>
<dbReference type="InterPro" id="IPR032466">
    <property type="entry name" value="Metal_Hydrolase"/>
</dbReference>
<dbReference type="Proteomes" id="UP000177152">
    <property type="component" value="Unassembled WGS sequence"/>
</dbReference>
<dbReference type="Gene3D" id="3.20.20.140">
    <property type="entry name" value="Metal-dependent hydrolases"/>
    <property type="match status" value="1"/>
</dbReference>
<dbReference type="GO" id="GO:0016788">
    <property type="term" value="F:hydrolase activity, acting on ester bonds"/>
    <property type="evidence" value="ECO:0007669"/>
    <property type="project" value="InterPro"/>
</dbReference>
<dbReference type="Pfam" id="PF01026">
    <property type="entry name" value="TatD_DNase"/>
    <property type="match status" value="1"/>
</dbReference>
<feature type="binding site" evidence="2">
    <location>
        <position position="164"/>
    </location>
    <ligand>
        <name>a divalent metal cation</name>
        <dbReference type="ChEBI" id="CHEBI:60240"/>
        <label>2</label>
    </ligand>
</feature>
<sequence length="290" mass="32722">MNWNAKNPKLIDAHTHVHFHAYKDDADLVLQRALEAGVWMVLVGTQLDTSKTAIDFANRYSEGIYATVGLHPIHTEESYHDAKELGAPSADSTKKESERGFTSRGEAFSYEKYKALALEKKVVAIGECGLDYYRLTEETKKKQQDVFTSHIELAREVKKPLMIHCRNAFADLISLLESHKSGLNNPPGVMHFFTGTKDDARILLDLGLSFTFGGVITFTHDYDEVVRFIPIERILVETDAPYVSPVPYRGKRNEPAYIIEIAKKLAEIKGIQEEDAMTETVKNARKMFAI</sequence>
<comment type="caution">
    <text evidence="3">The sequence shown here is derived from an EMBL/GenBank/DDBJ whole genome shotgun (WGS) entry which is preliminary data.</text>
</comment>
<dbReference type="InterPro" id="IPR001130">
    <property type="entry name" value="TatD-like"/>
</dbReference>
<dbReference type="InterPro" id="IPR018228">
    <property type="entry name" value="DNase_TatD-rel_CS"/>
</dbReference>
<protein>
    <recommendedName>
        <fullName evidence="5">Hydrolase TatD</fullName>
    </recommendedName>
</protein>
<evidence type="ECO:0000256" key="2">
    <source>
        <dbReference type="PIRSR" id="PIRSR005902-1"/>
    </source>
</evidence>
<evidence type="ECO:0000313" key="4">
    <source>
        <dbReference type="Proteomes" id="UP000177152"/>
    </source>
</evidence>
<dbReference type="GO" id="GO:0046872">
    <property type="term" value="F:metal ion binding"/>
    <property type="evidence" value="ECO:0007669"/>
    <property type="project" value="UniProtKB-KW"/>
</dbReference>
<evidence type="ECO:0000256" key="1">
    <source>
        <dbReference type="ARBA" id="ARBA00022801"/>
    </source>
</evidence>
<feature type="binding site" evidence="2">
    <location>
        <position position="14"/>
    </location>
    <ligand>
        <name>a divalent metal cation</name>
        <dbReference type="ChEBI" id="CHEBI:60240"/>
        <label>1</label>
    </ligand>
</feature>
<dbReference type="AlphaFoldDB" id="A0A1G2K506"/>
<feature type="binding site" evidence="2">
    <location>
        <position position="16"/>
    </location>
    <ligand>
        <name>a divalent metal cation</name>
        <dbReference type="ChEBI" id="CHEBI:60240"/>
        <label>1</label>
    </ligand>
</feature>
<feature type="binding site" evidence="2">
    <location>
        <position position="191"/>
    </location>
    <ligand>
        <name>a divalent metal cation</name>
        <dbReference type="ChEBI" id="CHEBI:60240"/>
        <label>2</label>
    </ligand>
</feature>
<keyword evidence="2" id="KW-0479">Metal-binding</keyword>
<gene>
    <name evidence="3" type="ORF">A2633_05525</name>
</gene>
<feature type="binding site" evidence="2">
    <location>
        <position position="127"/>
    </location>
    <ligand>
        <name>a divalent metal cation</name>
        <dbReference type="ChEBI" id="CHEBI:60240"/>
        <label>1</label>
    </ligand>
</feature>
<dbReference type="PIRSF" id="PIRSF005902">
    <property type="entry name" value="DNase_TatD"/>
    <property type="match status" value="1"/>
</dbReference>
<feature type="binding site" evidence="2">
    <location>
        <position position="239"/>
    </location>
    <ligand>
        <name>a divalent metal cation</name>
        <dbReference type="ChEBI" id="CHEBI:60240"/>
        <label>1</label>
    </ligand>
</feature>
<proteinExistence type="predicted"/>
<dbReference type="PROSITE" id="PS01091">
    <property type="entry name" value="TATD_3"/>
    <property type="match status" value="1"/>
</dbReference>
<accession>A0A1G2K506</accession>
<dbReference type="PANTHER" id="PTHR46124:SF2">
    <property type="entry name" value="D-AMINOACYL-TRNA DEACYLASE"/>
    <property type="match status" value="1"/>
</dbReference>
<evidence type="ECO:0008006" key="5">
    <source>
        <dbReference type="Google" id="ProtNLM"/>
    </source>
</evidence>
<organism evidence="3 4">
    <name type="scientific">Candidatus Sungbacteria bacterium RIFCSPHIGHO2_01_FULL_47_32</name>
    <dbReference type="NCBI Taxonomy" id="1802264"/>
    <lineage>
        <taxon>Bacteria</taxon>
        <taxon>Candidatus Sungiibacteriota</taxon>
    </lineage>
</organism>
<dbReference type="CDD" id="cd01310">
    <property type="entry name" value="TatD_DNAse"/>
    <property type="match status" value="1"/>
</dbReference>
<reference evidence="3 4" key="1">
    <citation type="journal article" date="2016" name="Nat. Commun.">
        <title>Thousands of microbial genomes shed light on interconnected biogeochemical processes in an aquifer system.</title>
        <authorList>
            <person name="Anantharaman K."/>
            <person name="Brown C.T."/>
            <person name="Hug L.A."/>
            <person name="Sharon I."/>
            <person name="Castelle C.J."/>
            <person name="Probst A.J."/>
            <person name="Thomas B.C."/>
            <person name="Singh A."/>
            <person name="Wilkins M.J."/>
            <person name="Karaoz U."/>
            <person name="Brodie E.L."/>
            <person name="Williams K.H."/>
            <person name="Hubbard S.S."/>
            <person name="Banfield J.F."/>
        </authorList>
    </citation>
    <scope>NUCLEOTIDE SEQUENCE [LARGE SCALE GENOMIC DNA]</scope>
</reference>